<dbReference type="EMBL" id="JAIQ01000134">
    <property type="protein sequence ID" value="KLD98059.1"/>
    <property type="molecule type" value="Genomic_DNA"/>
</dbReference>
<gene>
    <name evidence="2" type="ORF">AA20_09990</name>
</gene>
<reference evidence="2 3" key="1">
    <citation type="submission" date="2014-01" db="EMBL/GenBank/DDBJ databases">
        <title>Development of a Comparative Genomic Fingerprinting Assay for High Resolution Genotyping of Arcobacter butzleri.</title>
        <authorList>
            <person name="Webb A.L."/>
            <person name="Inglis G.D."/>
            <person name="Kruczkiewicz P."/>
            <person name="Selinger L.B."/>
            <person name="Taboada E.N."/>
        </authorList>
    </citation>
    <scope>NUCLEOTIDE SEQUENCE [LARGE SCALE GENOMIC DNA]</scope>
    <source>
        <strain evidence="2 3">L348</strain>
    </source>
</reference>
<dbReference type="InterPro" id="IPR007842">
    <property type="entry name" value="HEPN_dom"/>
</dbReference>
<dbReference type="Pfam" id="PF05168">
    <property type="entry name" value="HEPN"/>
    <property type="match status" value="1"/>
</dbReference>
<dbReference type="PATRIC" id="fig|1447256.3.peg.1952"/>
<accession>A0A0G9JWQ2</accession>
<dbReference type="PROSITE" id="PS50910">
    <property type="entry name" value="HEPN"/>
    <property type="match status" value="1"/>
</dbReference>
<organism evidence="2 3">
    <name type="scientific">Aliarcobacter butzleri L348</name>
    <dbReference type="NCBI Taxonomy" id="1447256"/>
    <lineage>
        <taxon>Bacteria</taxon>
        <taxon>Pseudomonadati</taxon>
        <taxon>Campylobacterota</taxon>
        <taxon>Epsilonproteobacteria</taxon>
        <taxon>Campylobacterales</taxon>
        <taxon>Arcobacteraceae</taxon>
        <taxon>Aliarcobacter</taxon>
    </lineage>
</organism>
<dbReference type="SUPFAM" id="SSF81593">
    <property type="entry name" value="Nucleotidyltransferase substrate binding subunit/domain"/>
    <property type="match status" value="1"/>
</dbReference>
<dbReference type="Gene3D" id="1.20.120.330">
    <property type="entry name" value="Nucleotidyltransferases domain 2"/>
    <property type="match status" value="1"/>
</dbReference>
<dbReference type="RefSeq" id="WP_046997145.1">
    <property type="nucleotide sequence ID" value="NZ_JAIQ01000134.1"/>
</dbReference>
<protein>
    <recommendedName>
        <fullName evidence="1">HEPN domain-containing protein</fullName>
    </recommendedName>
</protein>
<proteinExistence type="predicted"/>
<dbReference type="AlphaFoldDB" id="A0A0G9JWQ2"/>
<feature type="domain" description="HEPN" evidence="1">
    <location>
        <begin position="19"/>
        <end position="140"/>
    </location>
</feature>
<comment type="caution">
    <text evidence="2">The sequence shown here is derived from an EMBL/GenBank/DDBJ whole genome shotgun (WGS) entry which is preliminary data.</text>
</comment>
<dbReference type="Proteomes" id="UP000035514">
    <property type="component" value="Unassembled WGS sequence"/>
</dbReference>
<evidence type="ECO:0000313" key="2">
    <source>
        <dbReference type="EMBL" id="KLD98059.1"/>
    </source>
</evidence>
<sequence>MSLNEFEKAYLNEYAKTLRDSADRDYISARAMYKLEIDDKFFWYAQQALEKYLKAILLFNEIKVKNQGHDLVKLYNIMIETLKVIDESEVRQYLEEFQLLGLNRYHVNSTFSMIHPLVILDKLVYFFRKICKSIQNEKDIETIKIVTFNDEYKKINIFSGYLEKVLENKKEKYIEQRKILVWKNLYFGKQIKKKIKNIKLKSSGGSSLLYRNKDAYILLKDYVKLSKDEKTFYNQHHNLDSSQEDTK</sequence>
<name>A0A0G9JWQ2_9BACT</name>
<evidence type="ECO:0000313" key="3">
    <source>
        <dbReference type="Proteomes" id="UP000035514"/>
    </source>
</evidence>
<evidence type="ECO:0000259" key="1">
    <source>
        <dbReference type="PROSITE" id="PS50910"/>
    </source>
</evidence>